<dbReference type="PANTHER" id="PTHR43798">
    <property type="entry name" value="MONOACYLGLYCEROL LIPASE"/>
    <property type="match status" value="1"/>
</dbReference>
<keyword evidence="4" id="KW-1185">Reference proteome</keyword>
<feature type="domain" description="AB hydrolase-1" evidence="2">
    <location>
        <begin position="28"/>
        <end position="246"/>
    </location>
</feature>
<dbReference type="GO" id="GO:0016020">
    <property type="term" value="C:membrane"/>
    <property type="evidence" value="ECO:0007669"/>
    <property type="project" value="TreeGrafter"/>
</dbReference>
<dbReference type="Gene3D" id="3.40.50.1820">
    <property type="entry name" value="alpha/beta hydrolase"/>
    <property type="match status" value="1"/>
</dbReference>
<evidence type="ECO:0000259" key="2">
    <source>
        <dbReference type="Pfam" id="PF12697"/>
    </source>
</evidence>
<accession>A0A8J3N2S2</accession>
<dbReference type="Pfam" id="PF12697">
    <property type="entry name" value="Abhydrolase_6"/>
    <property type="match status" value="1"/>
</dbReference>
<dbReference type="RefSeq" id="WP_220204272.1">
    <property type="nucleotide sequence ID" value="NZ_BNJK01000001.1"/>
</dbReference>
<dbReference type="Proteomes" id="UP000597444">
    <property type="component" value="Unassembled WGS sequence"/>
</dbReference>
<comment type="caution">
    <text evidence="3">The sequence shown here is derived from an EMBL/GenBank/DDBJ whole genome shotgun (WGS) entry which is preliminary data.</text>
</comment>
<keyword evidence="1 3" id="KW-0378">Hydrolase</keyword>
<dbReference type="AlphaFoldDB" id="A0A8J3N2S2"/>
<dbReference type="GO" id="GO:0016787">
    <property type="term" value="F:hydrolase activity"/>
    <property type="evidence" value="ECO:0007669"/>
    <property type="project" value="UniProtKB-KW"/>
</dbReference>
<evidence type="ECO:0000313" key="3">
    <source>
        <dbReference type="EMBL" id="GHO93490.1"/>
    </source>
</evidence>
<dbReference type="InterPro" id="IPR000073">
    <property type="entry name" value="AB_hydrolase_1"/>
</dbReference>
<sequence length="263" mass="28677">MNTFNTRRESFADGLVVRIDESGSGRPILVLHGGASAQSVMGLASALSNHAHVFVPTHPGFEGEPRPDWFDRIDDLALTYLELLEKLDLQDVLVIGSSVGGWIASEMAVHDTSRLSGIVLIDAVGIQVDGHPVVDVSSITPNELLALSFHNPAAFRIDPATVTPEQAALSAGNIKTLYLYDQGLHMADPKLRRRLRRVTIPALVVWGESDRVVDSEYGRAYAQALGNAHYELIPEAGHLPQLEQPEHVLNLVLYFANTVALHK</sequence>
<dbReference type="PRINTS" id="PR00111">
    <property type="entry name" value="ABHYDROLASE"/>
</dbReference>
<name>A0A8J3N2S2_9CHLR</name>
<proteinExistence type="predicted"/>
<reference evidence="3" key="1">
    <citation type="submission" date="2020-10" db="EMBL/GenBank/DDBJ databases">
        <title>Taxonomic study of unclassified bacteria belonging to the class Ktedonobacteria.</title>
        <authorList>
            <person name="Yabe S."/>
            <person name="Wang C.M."/>
            <person name="Zheng Y."/>
            <person name="Sakai Y."/>
            <person name="Cavaletti L."/>
            <person name="Monciardini P."/>
            <person name="Donadio S."/>
        </authorList>
    </citation>
    <scope>NUCLEOTIDE SEQUENCE</scope>
    <source>
        <strain evidence="3">ID150040</strain>
    </source>
</reference>
<protein>
    <submittedName>
        <fullName evidence="3">Alpha/beta hydrolase</fullName>
    </submittedName>
</protein>
<dbReference type="SUPFAM" id="SSF53474">
    <property type="entry name" value="alpha/beta-Hydrolases"/>
    <property type="match status" value="1"/>
</dbReference>
<evidence type="ECO:0000256" key="1">
    <source>
        <dbReference type="ARBA" id="ARBA00022801"/>
    </source>
</evidence>
<dbReference type="PANTHER" id="PTHR43798:SF31">
    <property type="entry name" value="AB HYDROLASE SUPERFAMILY PROTEIN YCLE"/>
    <property type="match status" value="1"/>
</dbReference>
<dbReference type="InterPro" id="IPR050266">
    <property type="entry name" value="AB_hydrolase_sf"/>
</dbReference>
<gene>
    <name evidence="3" type="ORF">KSF_035380</name>
</gene>
<evidence type="ECO:0000313" key="4">
    <source>
        <dbReference type="Proteomes" id="UP000597444"/>
    </source>
</evidence>
<organism evidence="3 4">
    <name type="scientific">Reticulibacter mediterranei</name>
    <dbReference type="NCBI Taxonomy" id="2778369"/>
    <lineage>
        <taxon>Bacteria</taxon>
        <taxon>Bacillati</taxon>
        <taxon>Chloroflexota</taxon>
        <taxon>Ktedonobacteria</taxon>
        <taxon>Ktedonobacterales</taxon>
        <taxon>Reticulibacteraceae</taxon>
        <taxon>Reticulibacter</taxon>
    </lineage>
</organism>
<dbReference type="EMBL" id="BNJK01000001">
    <property type="protein sequence ID" value="GHO93490.1"/>
    <property type="molecule type" value="Genomic_DNA"/>
</dbReference>
<dbReference type="InterPro" id="IPR029058">
    <property type="entry name" value="AB_hydrolase_fold"/>
</dbReference>